<dbReference type="InterPro" id="IPR022399">
    <property type="entry name" value="TadA-like_ATPase"/>
</dbReference>
<sequence>MPGPFVIVPRRGEGDPLVAAPDSVALDPAFGDLAVHCADERVTDLFVNGADGLFVDRGAGIERVSGWSASEREVRDLAVRLVGAGGRHLDDQSPCVDVRLGSGIRVHAVLAPVCTGGTAVSVRIPRVRAADLDDLVALGGLGPESRSWLEGAVRDRENLLITGGTGTGKTTLLSALLAHVPSAERIVTIEDVAELRPRHPHHVALEARQPNLEGVGGITVSRLLRESLRMRPDRLVVGECRGEEIRDLLTALNTGHDGGAGTLHASGLADVPARLEALGALAGMDPPALARQAVSAFSFVLHLVRGADGTRRLAQVGRLRLEEDRLGIEEVRPW</sequence>
<evidence type="ECO:0000313" key="4">
    <source>
        <dbReference type="Proteomes" id="UP001199642"/>
    </source>
</evidence>
<dbReference type="PANTHER" id="PTHR30486">
    <property type="entry name" value="TWITCHING MOTILITY PROTEIN PILT"/>
    <property type="match status" value="1"/>
</dbReference>
<dbReference type="PANTHER" id="PTHR30486:SF6">
    <property type="entry name" value="TYPE IV PILUS RETRACTATION ATPASE PILT"/>
    <property type="match status" value="1"/>
</dbReference>
<dbReference type="Proteomes" id="UP001199642">
    <property type="component" value="Chromosome"/>
</dbReference>
<dbReference type="EMBL" id="CP082781">
    <property type="protein sequence ID" value="UGS26571.1"/>
    <property type="molecule type" value="Genomic_DNA"/>
</dbReference>
<dbReference type="InterPro" id="IPR050921">
    <property type="entry name" value="T4SS_GSP_E_ATPase"/>
</dbReference>
<dbReference type="Gene3D" id="3.40.50.300">
    <property type="entry name" value="P-loop containing nucleotide triphosphate hydrolases"/>
    <property type="match status" value="1"/>
</dbReference>
<protein>
    <submittedName>
        <fullName evidence="3">TadA family conjugal transfer-associated ATPase</fullName>
    </submittedName>
</protein>
<gene>
    <name evidence="3" type="ORF">K8F61_18455</name>
</gene>
<organism evidence="3 4">
    <name type="scientific">Microbacterium resistens</name>
    <dbReference type="NCBI Taxonomy" id="156977"/>
    <lineage>
        <taxon>Bacteria</taxon>
        <taxon>Bacillati</taxon>
        <taxon>Actinomycetota</taxon>
        <taxon>Actinomycetes</taxon>
        <taxon>Micrococcales</taxon>
        <taxon>Microbacteriaceae</taxon>
        <taxon>Microbacterium</taxon>
    </lineage>
</organism>
<feature type="domain" description="Bacterial type II secretion system protein E" evidence="2">
    <location>
        <begin position="39"/>
        <end position="306"/>
    </location>
</feature>
<proteinExistence type="inferred from homology"/>
<evidence type="ECO:0000256" key="1">
    <source>
        <dbReference type="ARBA" id="ARBA00006611"/>
    </source>
</evidence>
<dbReference type="RefSeq" id="WP_231820208.1">
    <property type="nucleotide sequence ID" value="NZ_CP082781.1"/>
</dbReference>
<dbReference type="InterPro" id="IPR001482">
    <property type="entry name" value="T2SS/T4SS_dom"/>
</dbReference>
<reference evidence="3 4" key="1">
    <citation type="submission" date="2023-01" db="EMBL/GenBank/DDBJ databases">
        <title>Characterization of estradiol degrading bacteria Microbacterium sp. MZT7 and reveal degrading genes through genome analysis.</title>
        <authorList>
            <person name="Hao P."/>
            <person name="Gao Y."/>
        </authorList>
    </citation>
    <scope>NUCLEOTIDE SEQUENCE [LARGE SCALE GENOMIC DNA]</scope>
    <source>
        <strain evidence="3 4">MZT7</strain>
    </source>
</reference>
<comment type="similarity">
    <text evidence="1">Belongs to the GSP E family.</text>
</comment>
<dbReference type="InterPro" id="IPR027417">
    <property type="entry name" value="P-loop_NTPase"/>
</dbReference>
<accession>A0ABY3RRM8</accession>
<name>A0ABY3RRM8_9MICO</name>
<dbReference type="CDD" id="cd01130">
    <property type="entry name" value="VirB11-like_ATPase"/>
    <property type="match status" value="1"/>
</dbReference>
<keyword evidence="4" id="KW-1185">Reference proteome</keyword>
<dbReference type="Pfam" id="PF00437">
    <property type="entry name" value="T2SSE"/>
    <property type="match status" value="1"/>
</dbReference>
<evidence type="ECO:0000313" key="3">
    <source>
        <dbReference type="EMBL" id="UGS26571.1"/>
    </source>
</evidence>
<dbReference type="Gene3D" id="3.30.450.90">
    <property type="match status" value="1"/>
</dbReference>
<dbReference type="NCBIfam" id="TIGR03819">
    <property type="entry name" value="heli_sec_ATPase"/>
    <property type="match status" value="1"/>
</dbReference>
<dbReference type="SUPFAM" id="SSF52540">
    <property type="entry name" value="P-loop containing nucleoside triphosphate hydrolases"/>
    <property type="match status" value="1"/>
</dbReference>
<evidence type="ECO:0000259" key="2">
    <source>
        <dbReference type="Pfam" id="PF00437"/>
    </source>
</evidence>